<gene>
    <name evidence="2" type="ORF">UFOVP156_30</name>
</gene>
<sequence length="166" mass="17860">MLDLKLILIAAGAAFAMGSGASWWITADYKESKYQAILAQMRVEALQAVQASADRALAAERAHNEIAQHLEVQHVEYQQNLNQVRLDNQRLADELGGLRDPHSSAASGGSVSSPAAAASGIKECAPTARLSVEATRFLLEFAAQADRAAAFAKTCHEWVAEIESKR</sequence>
<dbReference type="EMBL" id="LR798205">
    <property type="protein sequence ID" value="CAB5178736.1"/>
    <property type="molecule type" value="Genomic_DNA"/>
</dbReference>
<keyword evidence="1" id="KW-0175">Coiled coil</keyword>
<protein>
    <submittedName>
        <fullName evidence="2">Uncharacterized protein</fullName>
    </submittedName>
</protein>
<evidence type="ECO:0000256" key="1">
    <source>
        <dbReference type="SAM" id="Coils"/>
    </source>
</evidence>
<organism evidence="2">
    <name type="scientific">uncultured Caudovirales phage</name>
    <dbReference type="NCBI Taxonomy" id="2100421"/>
    <lineage>
        <taxon>Viruses</taxon>
        <taxon>Duplodnaviria</taxon>
        <taxon>Heunggongvirae</taxon>
        <taxon>Uroviricota</taxon>
        <taxon>Caudoviricetes</taxon>
        <taxon>Peduoviridae</taxon>
        <taxon>Maltschvirus</taxon>
        <taxon>Maltschvirus maltsch</taxon>
    </lineage>
</organism>
<accession>A0A6J7W912</accession>
<evidence type="ECO:0000313" key="2">
    <source>
        <dbReference type="EMBL" id="CAB5178736.1"/>
    </source>
</evidence>
<proteinExistence type="predicted"/>
<reference evidence="2" key="1">
    <citation type="submission" date="2020-05" db="EMBL/GenBank/DDBJ databases">
        <authorList>
            <person name="Chiriac C."/>
            <person name="Salcher M."/>
            <person name="Ghai R."/>
            <person name="Kavagutti S V."/>
        </authorList>
    </citation>
    <scope>NUCLEOTIDE SEQUENCE</scope>
</reference>
<name>A0A6J7W912_9CAUD</name>
<feature type="coiled-coil region" evidence="1">
    <location>
        <begin position="67"/>
        <end position="94"/>
    </location>
</feature>